<evidence type="ECO:0000256" key="6">
    <source>
        <dbReference type="ARBA" id="ARBA00022490"/>
    </source>
</evidence>
<evidence type="ECO:0000256" key="5">
    <source>
        <dbReference type="ARBA" id="ARBA00022481"/>
    </source>
</evidence>
<dbReference type="Proteomes" id="UP000504624">
    <property type="component" value="Unplaced"/>
</dbReference>
<feature type="repeat" description="RCC1" evidence="21">
    <location>
        <begin position="368"/>
        <end position="420"/>
    </location>
</feature>
<name>A0A6J0GX66_9PASS</name>
<feature type="compositionally biased region" description="Acidic residues" evidence="22">
    <location>
        <begin position="1035"/>
        <end position="1046"/>
    </location>
</feature>
<feature type="compositionally biased region" description="Basic and acidic residues" evidence="22">
    <location>
        <begin position="573"/>
        <end position="585"/>
    </location>
</feature>
<feature type="compositionally biased region" description="Polar residues" evidence="22">
    <location>
        <begin position="665"/>
        <end position="679"/>
    </location>
</feature>
<feature type="compositionally biased region" description="Basic and acidic residues" evidence="22">
    <location>
        <begin position="817"/>
        <end position="842"/>
    </location>
</feature>
<feature type="compositionally biased region" description="Basic and acidic residues" evidence="22">
    <location>
        <begin position="911"/>
        <end position="942"/>
    </location>
</feature>
<evidence type="ECO:0000256" key="13">
    <source>
        <dbReference type="ARBA" id="ARBA00023034"/>
    </source>
</evidence>
<feature type="repeat" description="RCC1" evidence="21">
    <location>
        <begin position="213"/>
        <end position="265"/>
    </location>
</feature>
<feature type="compositionally biased region" description="Basic and acidic residues" evidence="22">
    <location>
        <begin position="1264"/>
        <end position="1279"/>
    </location>
</feature>
<keyword evidence="12" id="KW-0282">Flagellum</keyword>
<dbReference type="InterPro" id="IPR058923">
    <property type="entry name" value="RCC1-like_dom"/>
</dbReference>
<evidence type="ECO:0000256" key="16">
    <source>
        <dbReference type="ARBA" id="ARBA00023273"/>
    </source>
</evidence>
<feature type="compositionally biased region" description="Basic residues" evidence="22">
    <location>
        <begin position="632"/>
        <end position="641"/>
    </location>
</feature>
<dbReference type="PROSITE" id="PS50012">
    <property type="entry name" value="RCC1_3"/>
    <property type="match status" value="5"/>
</dbReference>
<evidence type="ECO:0000256" key="1">
    <source>
        <dbReference type="ARBA" id="ARBA00004120"/>
    </source>
</evidence>
<gene>
    <name evidence="25" type="primary">RPGR</name>
</gene>
<keyword evidence="11" id="KW-0970">Cilium biogenesis/degradation</keyword>
<evidence type="ECO:0000256" key="12">
    <source>
        <dbReference type="ARBA" id="ARBA00022846"/>
    </source>
</evidence>
<proteinExistence type="predicted"/>
<dbReference type="GO" id="GO:0005929">
    <property type="term" value="C:cilium"/>
    <property type="evidence" value="ECO:0007669"/>
    <property type="project" value="UniProtKB-ARBA"/>
</dbReference>
<evidence type="ECO:0000259" key="23">
    <source>
        <dbReference type="Pfam" id="PF25390"/>
    </source>
</evidence>
<dbReference type="PROSITE" id="PS00626">
    <property type="entry name" value="RCC1_2"/>
    <property type="match status" value="3"/>
</dbReference>
<feature type="compositionally biased region" description="Acidic residues" evidence="22">
    <location>
        <begin position="895"/>
        <end position="910"/>
    </location>
</feature>
<evidence type="ECO:0000256" key="22">
    <source>
        <dbReference type="SAM" id="MobiDB-lite"/>
    </source>
</evidence>
<feature type="compositionally biased region" description="Basic and acidic residues" evidence="22">
    <location>
        <begin position="962"/>
        <end position="984"/>
    </location>
</feature>
<evidence type="ECO:0000256" key="7">
    <source>
        <dbReference type="ARBA" id="ARBA00022553"/>
    </source>
</evidence>
<feature type="region of interest" description="Disordered" evidence="22">
    <location>
        <begin position="752"/>
        <end position="793"/>
    </location>
</feature>
<evidence type="ECO:0000313" key="24">
    <source>
        <dbReference type="Proteomes" id="UP000504624"/>
    </source>
</evidence>
<keyword evidence="24" id="KW-1185">Reference proteome</keyword>
<feature type="compositionally biased region" description="Acidic residues" evidence="22">
    <location>
        <begin position="589"/>
        <end position="598"/>
    </location>
</feature>
<dbReference type="PANTHER" id="PTHR22872:SF9">
    <property type="entry name" value="X-LINKED RETINITIS PIGMENTOSA GTPASE REGULATOR"/>
    <property type="match status" value="1"/>
</dbReference>
<evidence type="ECO:0000256" key="3">
    <source>
        <dbReference type="ARBA" id="ARBA00004555"/>
    </source>
</evidence>
<dbReference type="Pfam" id="PF25390">
    <property type="entry name" value="WD40_RLD"/>
    <property type="match status" value="1"/>
</dbReference>
<evidence type="ECO:0000256" key="8">
    <source>
        <dbReference type="ARBA" id="ARBA00022606"/>
    </source>
</evidence>
<evidence type="ECO:0000256" key="17">
    <source>
        <dbReference type="ARBA" id="ARBA00023288"/>
    </source>
</evidence>
<dbReference type="InterPro" id="IPR051625">
    <property type="entry name" value="Signaling_Regulatory_Domain"/>
</dbReference>
<evidence type="ECO:0000256" key="20">
    <source>
        <dbReference type="ARBA" id="ARBA00073293"/>
    </source>
</evidence>
<feature type="region of interest" description="Disordered" evidence="22">
    <location>
        <begin position="806"/>
        <end position="842"/>
    </location>
</feature>
<feature type="compositionally biased region" description="Basic and acidic residues" evidence="22">
    <location>
        <begin position="1132"/>
        <end position="1155"/>
    </location>
</feature>
<dbReference type="PRINTS" id="PR00633">
    <property type="entry name" value="RCCNDNSATION"/>
</dbReference>
<dbReference type="GO" id="GO:0005794">
    <property type="term" value="C:Golgi apparatus"/>
    <property type="evidence" value="ECO:0007669"/>
    <property type="project" value="UniProtKB-SubCell"/>
</dbReference>
<comment type="subcellular location">
    <subcellularLocation>
        <location evidence="1">Cytoplasm</location>
        <location evidence="1">Cytoskeleton</location>
        <location evidence="1">Cilium basal body</location>
    </subcellularLocation>
    <subcellularLocation>
        <location evidence="4">Cytoplasm</location>
        <location evidence="4">Cytoskeleton</location>
        <location evidence="4">Flagellum axoneme</location>
    </subcellularLocation>
    <subcellularLocation>
        <location evidence="2">Cytoplasm</location>
        <location evidence="2">Cytoskeleton</location>
        <location evidence="2">Microtubule organizing center</location>
        <location evidence="2">Centrosome</location>
    </subcellularLocation>
    <subcellularLocation>
        <location evidence="3">Golgi apparatus</location>
    </subcellularLocation>
</comment>
<dbReference type="GO" id="GO:0007601">
    <property type="term" value="P:visual perception"/>
    <property type="evidence" value="ECO:0007669"/>
    <property type="project" value="UniProtKB-KW"/>
</dbReference>
<evidence type="ECO:0000256" key="11">
    <source>
        <dbReference type="ARBA" id="ARBA00022794"/>
    </source>
</evidence>
<protein>
    <recommendedName>
        <fullName evidence="20">X-linked retinitis pigmentosa GTPase regulator</fullName>
    </recommendedName>
</protein>
<evidence type="ECO:0000256" key="18">
    <source>
        <dbReference type="ARBA" id="ARBA00023289"/>
    </source>
</evidence>
<dbReference type="SUPFAM" id="SSF50985">
    <property type="entry name" value="RCC1/BLIP-II"/>
    <property type="match status" value="1"/>
</dbReference>
<keyword evidence="7" id="KW-0597">Phosphoprotein</keyword>
<evidence type="ECO:0000256" key="9">
    <source>
        <dbReference type="ARBA" id="ARBA00022658"/>
    </source>
</evidence>
<feature type="compositionally biased region" description="Basic and acidic residues" evidence="22">
    <location>
        <begin position="1047"/>
        <end position="1064"/>
    </location>
</feature>
<dbReference type="FunFam" id="2.130.10.30:FF:000013">
    <property type="entry name" value="Retinitis pigmentosa GTPase regulator isoform 1"/>
    <property type="match status" value="1"/>
</dbReference>
<feature type="compositionally biased region" description="Acidic residues" evidence="22">
    <location>
        <begin position="1217"/>
        <end position="1249"/>
    </location>
</feature>
<keyword evidence="18" id="KW-0636">Prenylation</keyword>
<feature type="compositionally biased region" description="Basic and acidic residues" evidence="22">
    <location>
        <begin position="1073"/>
        <end position="1109"/>
    </location>
</feature>
<keyword evidence="13" id="KW-0333">Golgi apparatus</keyword>
<keyword evidence="15" id="KW-0206">Cytoskeleton</keyword>
<reference evidence="25" key="1">
    <citation type="submission" date="2025-08" db="UniProtKB">
        <authorList>
            <consortium name="RefSeq"/>
        </authorList>
    </citation>
    <scope>IDENTIFICATION</scope>
</reference>
<keyword evidence="6" id="KW-0963">Cytoplasm</keyword>
<evidence type="ECO:0000256" key="21">
    <source>
        <dbReference type="PROSITE-ProRule" id="PRU00235"/>
    </source>
</evidence>
<keyword evidence="17" id="KW-0449">Lipoprotein</keyword>
<feature type="domain" description="RCC1-like" evidence="23">
    <location>
        <begin position="199"/>
        <end position="469"/>
    </location>
</feature>
<dbReference type="PANTHER" id="PTHR22872">
    <property type="entry name" value="BTK-BINDING PROTEIN-RELATED"/>
    <property type="match status" value="1"/>
</dbReference>
<evidence type="ECO:0000256" key="14">
    <source>
        <dbReference type="ARBA" id="ARBA00023069"/>
    </source>
</evidence>
<keyword evidence="14" id="KW-0969">Cilium</keyword>
<dbReference type="InterPro" id="IPR000408">
    <property type="entry name" value="Reg_chr_condens"/>
</dbReference>
<feature type="compositionally biased region" description="Polar residues" evidence="22">
    <location>
        <begin position="806"/>
        <end position="815"/>
    </location>
</feature>
<dbReference type="CTD" id="6103"/>
<feature type="compositionally biased region" description="Basic and acidic residues" evidence="22">
    <location>
        <begin position="1349"/>
        <end position="1379"/>
    </location>
</feature>
<dbReference type="OrthoDB" id="10253607at2759"/>
<dbReference type="GeneID" id="108495308"/>
<feature type="compositionally biased region" description="Basic and acidic residues" evidence="22">
    <location>
        <begin position="642"/>
        <end position="662"/>
    </location>
</feature>
<keyword evidence="9" id="KW-0344">Guanine-nucleotide releasing factor</keyword>
<sequence>MAAPAAGDELPVPESGAVFTFGRSKFAEDVPSKFWFKNDKPVLISCGDEHTAIITGGKMVTNEDMFSELSALERIEAPVQESRRKERSINCESRSGKRCMWNHKKIVYSSFWVLKGIKPSTRDPGISPGLLTLYFFSCFCLPAHHQHMAEYLLHQLQGENEKRLVHICVDALFLFCIYGDDWSYLSVELSLKPEKPKLAVCGRNHTLVYTEKGNVYAAGGNSEGQLGLGDTEERTTFHLVSFFTSQHKIKQLAAGSYTSAAVTEDGQLFVWGDNSEGQIGLANESCVSVPCRVDVGKPVSSVSCGYYHSALITGDGELYTFGEPANGKLGLLPEQLKNNRVPQPVLGIMEKVNKVACGGEHTVVLTETDVYTFGLGQYGQLGHGTFVFESSVPKSVKHLKKHKIRNVACGENHTAVIAENGLMFTFGDGRHGKLGFGEESFTNLFDPTLCYNFLKFTVLLVACGGCHMLVFAAPRPKGSEEIPLEDLYENPLTATIPKMSGDFVLADTLQLSAARMRRRERERSPEQFIRMARTLPPLGESFLKSSLPVTSNTTPFSFSATSLPKAESVADGDSEKENDHQKGKPGETSAEEDSDDDSTDRNLGDTTDILNMTHAMKLNPSDWSIELSPLQKQKKNNKNVKLKRDGKGGLKNKDSDFTKEVSELDSGSLQKQSSLSESPGQDLEKSSAFVGKSVAKKNPTKAKPEHTQSVSTLKRGVQQMARDKSRLVKRQEEYVENPEFFREDVTYNLPTENQILSEKPNSSNKKSKAVKSKQSLKIEVLPSASRDHPQTDDSLVVEKYNLVQKQESQEAIKSQNKIKDVTEKSEKCERTHVKGEESSAEKTEKIGFKISVTMSSSSTEESSYDLEKYVLKRRKKEEDYNEGRDIQRARRTVENVEDLDLEKEDSEIEEMQIRNNEKECVEETDLKSQNEEETNSDAKSDEDGQLEIKNGEDSDQEQEGEGSEKGESEKEKLDETIDSEGKLGEEEDSEYEKGRDEVSVEKDKDEEEKDKDEEEKDNEEEHEGEESQAEKDSENEGAEEIEEVNQEDGKDQGDEQGRLMKEEEMLSEGEKEDMEKYAKEEGTEKEKEEQVKSEGRNESEEGGEHREGEEEKETEAEEEGEDEKEDEEENEEREKEKDKEGEEKELREPLAGKEDDVSEEEQEEEEDMRTKKVEEDGVEEGEEGEGDDEDKDHDITVHPEFQNYVLAILSKEQNLSGDEEIDDEEEEEEEEETEEEEKIEEAEGEEETGEESREGTEKEEEIEEKYAKEKPSKTPEGEKSSNSTMETGETEETTQKETIVQQEEESTDNHTVKNSSENNDDQITGGIVGRKKFSLFKRKPLTGQKNVCSRKEDRSEKPLQTEGKEKEDLPGEDSKDENQNHTLENSSETVSNQDRRMKVNTCMLL</sequence>
<feature type="compositionally biased region" description="Basic and acidic residues" evidence="22">
    <location>
        <begin position="991"/>
        <end position="1003"/>
    </location>
</feature>
<dbReference type="InterPro" id="IPR009091">
    <property type="entry name" value="RCC1/BLIP-II"/>
</dbReference>
<feature type="compositionally biased region" description="Polar residues" evidence="22">
    <location>
        <begin position="1380"/>
        <end position="1392"/>
    </location>
</feature>
<dbReference type="RefSeq" id="XP_017666365.1">
    <property type="nucleotide sequence ID" value="XM_017810876.1"/>
</dbReference>
<evidence type="ECO:0000256" key="19">
    <source>
        <dbReference type="ARBA" id="ARBA00023305"/>
    </source>
</evidence>
<keyword evidence="8" id="KW-0716">Sensory transduction</keyword>
<dbReference type="GO" id="GO:0005813">
    <property type="term" value="C:centrosome"/>
    <property type="evidence" value="ECO:0007669"/>
    <property type="project" value="UniProtKB-SubCell"/>
</dbReference>
<feature type="region of interest" description="Disordered" evidence="22">
    <location>
        <begin position="870"/>
        <end position="1405"/>
    </location>
</feature>
<organism evidence="24 25">
    <name type="scientific">Lepidothrix coronata</name>
    <name type="common">blue-crowned manakin</name>
    <dbReference type="NCBI Taxonomy" id="321398"/>
    <lineage>
        <taxon>Eukaryota</taxon>
        <taxon>Metazoa</taxon>
        <taxon>Chordata</taxon>
        <taxon>Craniata</taxon>
        <taxon>Vertebrata</taxon>
        <taxon>Euteleostomi</taxon>
        <taxon>Archelosauria</taxon>
        <taxon>Archosauria</taxon>
        <taxon>Dinosauria</taxon>
        <taxon>Saurischia</taxon>
        <taxon>Theropoda</taxon>
        <taxon>Coelurosauria</taxon>
        <taxon>Aves</taxon>
        <taxon>Neognathae</taxon>
        <taxon>Neoaves</taxon>
        <taxon>Telluraves</taxon>
        <taxon>Australaves</taxon>
        <taxon>Passeriformes</taxon>
        <taxon>Pipridae</taxon>
        <taxon>Lepidothrix</taxon>
    </lineage>
</organism>
<feature type="repeat" description="RCC1" evidence="21">
    <location>
        <begin position="421"/>
        <end position="474"/>
    </location>
</feature>
<feature type="repeat" description="RCC1" evidence="21">
    <location>
        <begin position="316"/>
        <end position="368"/>
    </location>
</feature>
<keyword evidence="10" id="KW-0677">Repeat</keyword>
<feature type="compositionally biased region" description="Acidic residues" evidence="22">
    <location>
        <begin position="1156"/>
        <end position="1167"/>
    </location>
</feature>
<feature type="region of interest" description="Disordered" evidence="22">
    <location>
        <begin position="555"/>
        <end position="606"/>
    </location>
</feature>
<evidence type="ECO:0000256" key="15">
    <source>
        <dbReference type="ARBA" id="ARBA00023212"/>
    </source>
</evidence>
<evidence type="ECO:0000256" key="2">
    <source>
        <dbReference type="ARBA" id="ARBA00004300"/>
    </source>
</evidence>
<dbReference type="Gene3D" id="2.130.10.30">
    <property type="entry name" value="Regulator of chromosome condensation 1/beta-lactamase-inhibitor protein II"/>
    <property type="match status" value="1"/>
</dbReference>
<feature type="compositionally biased region" description="Basic and acidic residues" evidence="22">
    <location>
        <begin position="870"/>
        <end position="894"/>
    </location>
</feature>
<feature type="compositionally biased region" description="Acidic residues" evidence="22">
    <location>
        <begin position="1110"/>
        <end position="1131"/>
    </location>
</feature>
<keyword evidence="5" id="KW-0488">Methylation</keyword>
<feature type="region of interest" description="Disordered" evidence="22">
    <location>
        <begin position="628"/>
        <end position="725"/>
    </location>
</feature>
<evidence type="ECO:0000313" key="25">
    <source>
        <dbReference type="RefSeq" id="XP_017666365.1"/>
    </source>
</evidence>
<feature type="compositionally biased region" description="Acidic residues" evidence="22">
    <location>
        <begin position="1176"/>
        <end position="1191"/>
    </location>
</feature>
<keyword evidence="16" id="KW-0966">Cell projection</keyword>
<dbReference type="GO" id="GO:0005085">
    <property type="term" value="F:guanyl-nucleotide exchange factor activity"/>
    <property type="evidence" value="ECO:0007669"/>
    <property type="project" value="UniProtKB-KW"/>
</dbReference>
<evidence type="ECO:0000256" key="10">
    <source>
        <dbReference type="ARBA" id="ARBA00022737"/>
    </source>
</evidence>
<dbReference type="GO" id="GO:0030030">
    <property type="term" value="P:cell projection organization"/>
    <property type="evidence" value="ECO:0007669"/>
    <property type="project" value="UniProtKB-KW"/>
</dbReference>
<feature type="compositionally biased region" description="Basic residues" evidence="22">
    <location>
        <begin position="1329"/>
        <end position="1340"/>
    </location>
</feature>
<evidence type="ECO:0000256" key="4">
    <source>
        <dbReference type="ARBA" id="ARBA00004611"/>
    </source>
</evidence>
<feature type="repeat" description="RCC1" evidence="21">
    <location>
        <begin position="266"/>
        <end position="315"/>
    </location>
</feature>
<keyword evidence="19" id="KW-0844">Vision</keyword>
<feature type="compositionally biased region" description="Acidic residues" evidence="22">
    <location>
        <begin position="1004"/>
        <end position="1027"/>
    </location>
</feature>
<accession>A0A6J0GX66</accession>